<dbReference type="InterPro" id="IPR016187">
    <property type="entry name" value="CTDL_fold"/>
</dbReference>
<proteinExistence type="predicted"/>
<dbReference type="OrthoDB" id="6363203at2759"/>
<dbReference type="EMBL" id="KB201262">
    <property type="protein sequence ID" value="ESO98239.1"/>
    <property type="molecule type" value="Genomic_DNA"/>
</dbReference>
<accession>V4C907</accession>
<gene>
    <name evidence="1" type="ORF">LOTGIDRAFT_159034</name>
</gene>
<dbReference type="Proteomes" id="UP000030746">
    <property type="component" value="Unassembled WGS sequence"/>
</dbReference>
<dbReference type="HOGENOM" id="CLU_848063_0_0_1"/>
<sequence>MASKVYTVFLLYLLNAEQIKSFTISKWRRYSLKGYQMEDFIGEEKRRSLTDCMIKCNSYNSDCLITGFNILTHMCYIYNKFLYVTQNHILDSNMEYFIKHQGYCSPPFVSAESRCVYISNTTKYPDTARTQCETFKSSMILLDTHDDLRFIKENFPYLPGDFFLAAGANKFAGDLNSFEWLSGEIIEATLFCPGEPDRHGYCSPPFVSAESRCVYISNTTKYPDTARTQCETFKSSVILLDTHDDLRFIKENFPYLPGGFFLAAGANKFAGDLNSFEWLSGEIIEATLFCPGEPDRDDDEKSVGISTDRFCLKDRLYEIPRLFICEMI</sequence>
<dbReference type="OMA" id="PFHIYET"/>
<keyword evidence="2" id="KW-1185">Reference proteome</keyword>
<dbReference type="GeneID" id="20237931"/>
<dbReference type="SUPFAM" id="SSF56436">
    <property type="entry name" value="C-type lectin-like"/>
    <property type="match status" value="2"/>
</dbReference>
<dbReference type="CTD" id="20237931"/>
<evidence type="ECO:0000313" key="1">
    <source>
        <dbReference type="EMBL" id="ESO98239.1"/>
    </source>
</evidence>
<evidence type="ECO:0008006" key="3">
    <source>
        <dbReference type="Google" id="ProtNLM"/>
    </source>
</evidence>
<protein>
    <recommendedName>
        <fullName evidence="3">C-type lectin domain-containing protein</fullName>
    </recommendedName>
</protein>
<name>V4C907_LOTGI</name>
<organism evidence="1 2">
    <name type="scientific">Lottia gigantea</name>
    <name type="common">Giant owl limpet</name>
    <dbReference type="NCBI Taxonomy" id="225164"/>
    <lineage>
        <taxon>Eukaryota</taxon>
        <taxon>Metazoa</taxon>
        <taxon>Spiralia</taxon>
        <taxon>Lophotrochozoa</taxon>
        <taxon>Mollusca</taxon>
        <taxon>Gastropoda</taxon>
        <taxon>Patellogastropoda</taxon>
        <taxon>Lottioidea</taxon>
        <taxon>Lottiidae</taxon>
        <taxon>Lottia</taxon>
    </lineage>
</organism>
<reference evidence="1 2" key="1">
    <citation type="journal article" date="2013" name="Nature">
        <title>Insights into bilaterian evolution from three spiralian genomes.</title>
        <authorList>
            <person name="Simakov O."/>
            <person name="Marletaz F."/>
            <person name="Cho S.J."/>
            <person name="Edsinger-Gonzales E."/>
            <person name="Havlak P."/>
            <person name="Hellsten U."/>
            <person name="Kuo D.H."/>
            <person name="Larsson T."/>
            <person name="Lv J."/>
            <person name="Arendt D."/>
            <person name="Savage R."/>
            <person name="Osoegawa K."/>
            <person name="de Jong P."/>
            <person name="Grimwood J."/>
            <person name="Chapman J.A."/>
            <person name="Shapiro H."/>
            <person name="Aerts A."/>
            <person name="Otillar R.P."/>
            <person name="Terry A.Y."/>
            <person name="Boore J.L."/>
            <person name="Grigoriev I.V."/>
            <person name="Lindberg D.R."/>
            <person name="Seaver E.C."/>
            <person name="Weisblat D.A."/>
            <person name="Putnam N.H."/>
            <person name="Rokhsar D.S."/>
        </authorList>
    </citation>
    <scope>NUCLEOTIDE SEQUENCE [LARGE SCALE GENOMIC DNA]</scope>
</reference>
<dbReference type="Gene3D" id="3.10.100.10">
    <property type="entry name" value="Mannose-Binding Protein A, subunit A"/>
    <property type="match status" value="2"/>
</dbReference>
<dbReference type="CDD" id="cd00037">
    <property type="entry name" value="CLECT"/>
    <property type="match status" value="2"/>
</dbReference>
<dbReference type="AlphaFoldDB" id="V4C907"/>
<evidence type="ECO:0000313" key="2">
    <source>
        <dbReference type="Proteomes" id="UP000030746"/>
    </source>
</evidence>
<dbReference type="RefSeq" id="XP_009050944.1">
    <property type="nucleotide sequence ID" value="XM_009052696.1"/>
</dbReference>
<dbReference type="KEGG" id="lgi:LOTGIDRAFT_159034"/>
<dbReference type="InterPro" id="IPR016186">
    <property type="entry name" value="C-type_lectin-like/link_sf"/>
</dbReference>